<keyword evidence="4" id="KW-0833">Ubl conjugation pathway</keyword>
<organism evidence="10 11">
    <name type="scientific">Geranomyces variabilis</name>
    <dbReference type="NCBI Taxonomy" id="109894"/>
    <lineage>
        <taxon>Eukaryota</taxon>
        <taxon>Fungi</taxon>
        <taxon>Fungi incertae sedis</taxon>
        <taxon>Chytridiomycota</taxon>
        <taxon>Chytridiomycota incertae sedis</taxon>
        <taxon>Chytridiomycetes</taxon>
        <taxon>Spizellomycetales</taxon>
        <taxon>Powellomycetaceae</taxon>
        <taxon>Geranomyces</taxon>
    </lineage>
</organism>
<dbReference type="GO" id="GO:0032153">
    <property type="term" value="C:cell division site"/>
    <property type="evidence" value="ECO:0007669"/>
    <property type="project" value="TreeGrafter"/>
</dbReference>
<evidence type="ECO:0000256" key="4">
    <source>
        <dbReference type="ARBA" id="ARBA00022786"/>
    </source>
</evidence>
<dbReference type="Proteomes" id="UP001212152">
    <property type="component" value="Unassembled WGS sequence"/>
</dbReference>
<dbReference type="GO" id="GO:0006511">
    <property type="term" value="P:ubiquitin-dependent protein catabolic process"/>
    <property type="evidence" value="ECO:0007669"/>
    <property type="project" value="TreeGrafter"/>
</dbReference>
<feature type="compositionally biased region" description="Polar residues" evidence="7">
    <location>
        <begin position="402"/>
        <end position="416"/>
    </location>
</feature>
<feature type="domain" description="RING-type" evidence="9">
    <location>
        <begin position="310"/>
        <end position="353"/>
    </location>
</feature>
<dbReference type="Gene3D" id="2.60.200.20">
    <property type="match status" value="1"/>
</dbReference>
<evidence type="ECO:0000256" key="6">
    <source>
        <dbReference type="PROSITE-ProRule" id="PRU00175"/>
    </source>
</evidence>
<dbReference type="PANTHER" id="PTHR15067">
    <property type="entry name" value="E3 UBIQUITIN-PROTEIN LIGASE RNF8"/>
    <property type="match status" value="1"/>
</dbReference>
<sequence>MFPAFATCQNSGAFGRTSPDDATSSASPDFNEEDEDSTSTALRIIMTPQKGSPSSSRPLMINAGGTHERSQRCLVEGVPLRLGRAVKARDPSSSSHPPSRPAAFGDFFIHGAGGPSSASLLGSSSSSAAAAAAHPTAPAKPTLTAAGVVLPNGTTKKTQEFVFFNSKVVSRCHAEIWTRDGQVYLRDTASSSGTFLNRMRLSPSGKESRPYPLKSGDVVQLGLDYVGDKKRDDHCCPETVIKDSYRAPVLTLTLAYPTHSAELKKRRSLVYTFRQLLGSLLTLTNPYAESFSSSAFNLHSTSASNAASDCVICLSGIGPYQALFLSPCSHMYHYKCVKGLVNQSHMFSCPLCRQIANLDASVSMDSLCDLAGGPELDDEGPGFSEQAQPDLAAAHGDMPPYSGTTPVQMDEPSSSSKDYEHEPGNGPKQMRLLPIFDHPSHWKTTLHPGHPGHAAHATAAGEWAAHARSRSLE</sequence>
<dbReference type="SUPFAM" id="SSF57850">
    <property type="entry name" value="RING/U-box"/>
    <property type="match status" value="1"/>
</dbReference>
<evidence type="ECO:0000313" key="11">
    <source>
        <dbReference type="Proteomes" id="UP001212152"/>
    </source>
</evidence>
<dbReference type="InterPro" id="IPR000253">
    <property type="entry name" value="FHA_dom"/>
</dbReference>
<feature type="domain" description="FHA" evidence="8">
    <location>
        <begin position="150"/>
        <end position="201"/>
    </location>
</feature>
<dbReference type="GO" id="GO:0005829">
    <property type="term" value="C:cytosol"/>
    <property type="evidence" value="ECO:0007669"/>
    <property type="project" value="TreeGrafter"/>
</dbReference>
<keyword evidence="3 6" id="KW-0863">Zinc-finger</keyword>
<keyword evidence="2" id="KW-0479">Metal-binding</keyword>
<dbReference type="GO" id="GO:0008270">
    <property type="term" value="F:zinc ion binding"/>
    <property type="evidence" value="ECO:0007669"/>
    <property type="project" value="UniProtKB-KW"/>
</dbReference>
<keyword evidence="5" id="KW-0862">Zinc</keyword>
<keyword evidence="11" id="KW-1185">Reference proteome</keyword>
<feature type="compositionally biased region" description="Low complexity" evidence="7">
    <location>
        <begin position="20"/>
        <end position="29"/>
    </location>
</feature>
<evidence type="ECO:0000256" key="3">
    <source>
        <dbReference type="ARBA" id="ARBA00022771"/>
    </source>
</evidence>
<dbReference type="PROSITE" id="PS50006">
    <property type="entry name" value="FHA_DOMAIN"/>
    <property type="match status" value="1"/>
</dbReference>
<name>A0AAD5THK6_9FUNG</name>
<gene>
    <name evidence="10" type="ORF">HDU87_005447</name>
</gene>
<feature type="region of interest" description="Disordered" evidence="7">
    <location>
        <begin position="392"/>
        <end position="431"/>
    </location>
</feature>
<dbReference type="Pfam" id="PF00498">
    <property type="entry name" value="FHA"/>
    <property type="match status" value="1"/>
</dbReference>
<feature type="region of interest" description="Disordered" evidence="7">
    <location>
        <begin position="447"/>
        <end position="473"/>
    </location>
</feature>
<feature type="compositionally biased region" description="Low complexity" evidence="7">
    <location>
        <begin position="447"/>
        <end position="466"/>
    </location>
</feature>
<dbReference type="SMART" id="SM00184">
    <property type="entry name" value="RING"/>
    <property type="match status" value="1"/>
</dbReference>
<protein>
    <submittedName>
        <fullName evidence="10">Uncharacterized protein</fullName>
    </submittedName>
</protein>
<dbReference type="Pfam" id="PF17123">
    <property type="entry name" value="zf-RING_11"/>
    <property type="match status" value="1"/>
</dbReference>
<dbReference type="PANTHER" id="PTHR15067:SF7">
    <property type="entry name" value="E3 UBIQUITIN-PROTEIN LIGASE DMA1-RELATED"/>
    <property type="match status" value="1"/>
</dbReference>
<dbReference type="InterPro" id="IPR001841">
    <property type="entry name" value="Znf_RING"/>
</dbReference>
<dbReference type="InterPro" id="IPR013083">
    <property type="entry name" value="Znf_RING/FYVE/PHD"/>
</dbReference>
<feature type="region of interest" description="Disordered" evidence="7">
    <location>
        <begin position="1"/>
        <end position="72"/>
    </location>
</feature>
<evidence type="ECO:0000256" key="5">
    <source>
        <dbReference type="ARBA" id="ARBA00022833"/>
    </source>
</evidence>
<dbReference type="Gene3D" id="3.30.40.10">
    <property type="entry name" value="Zinc/RING finger domain, C3HC4 (zinc finger)"/>
    <property type="match status" value="1"/>
</dbReference>
<dbReference type="SUPFAM" id="SSF49879">
    <property type="entry name" value="SMAD/FHA domain"/>
    <property type="match status" value="1"/>
</dbReference>
<dbReference type="PROSITE" id="PS50089">
    <property type="entry name" value="ZF_RING_2"/>
    <property type="match status" value="1"/>
</dbReference>
<dbReference type="EMBL" id="JADGJQ010000043">
    <property type="protein sequence ID" value="KAJ3176232.1"/>
    <property type="molecule type" value="Genomic_DNA"/>
</dbReference>
<evidence type="ECO:0000256" key="1">
    <source>
        <dbReference type="ARBA" id="ARBA00022679"/>
    </source>
</evidence>
<keyword evidence="1" id="KW-0808">Transferase</keyword>
<dbReference type="GO" id="GO:0000151">
    <property type="term" value="C:ubiquitin ligase complex"/>
    <property type="evidence" value="ECO:0007669"/>
    <property type="project" value="TreeGrafter"/>
</dbReference>
<reference evidence="10" key="1">
    <citation type="submission" date="2020-05" db="EMBL/GenBank/DDBJ databases">
        <title>Phylogenomic resolution of chytrid fungi.</title>
        <authorList>
            <person name="Stajich J.E."/>
            <person name="Amses K."/>
            <person name="Simmons R."/>
            <person name="Seto K."/>
            <person name="Myers J."/>
            <person name="Bonds A."/>
            <person name="Quandt C.A."/>
            <person name="Barry K."/>
            <person name="Liu P."/>
            <person name="Grigoriev I."/>
            <person name="Longcore J.E."/>
            <person name="James T.Y."/>
        </authorList>
    </citation>
    <scope>NUCLEOTIDE SEQUENCE</scope>
    <source>
        <strain evidence="10">JEL0379</strain>
    </source>
</reference>
<evidence type="ECO:0000259" key="8">
    <source>
        <dbReference type="PROSITE" id="PS50006"/>
    </source>
</evidence>
<dbReference type="AlphaFoldDB" id="A0AAD5THK6"/>
<evidence type="ECO:0000256" key="2">
    <source>
        <dbReference type="ARBA" id="ARBA00022723"/>
    </source>
</evidence>
<dbReference type="InterPro" id="IPR008984">
    <property type="entry name" value="SMAD_FHA_dom_sf"/>
</dbReference>
<evidence type="ECO:0000256" key="7">
    <source>
        <dbReference type="SAM" id="MobiDB-lite"/>
    </source>
</evidence>
<dbReference type="GO" id="GO:0061630">
    <property type="term" value="F:ubiquitin protein ligase activity"/>
    <property type="evidence" value="ECO:0007669"/>
    <property type="project" value="TreeGrafter"/>
</dbReference>
<dbReference type="GO" id="GO:0016567">
    <property type="term" value="P:protein ubiquitination"/>
    <property type="evidence" value="ECO:0007669"/>
    <property type="project" value="TreeGrafter"/>
</dbReference>
<comment type="caution">
    <text evidence="10">The sequence shown here is derived from an EMBL/GenBank/DDBJ whole genome shotgun (WGS) entry which is preliminary data.</text>
</comment>
<accession>A0AAD5THK6</accession>
<evidence type="ECO:0000313" key="10">
    <source>
        <dbReference type="EMBL" id="KAJ3176232.1"/>
    </source>
</evidence>
<proteinExistence type="predicted"/>
<dbReference type="SMART" id="SM00240">
    <property type="entry name" value="FHA"/>
    <property type="match status" value="1"/>
</dbReference>
<evidence type="ECO:0000259" key="9">
    <source>
        <dbReference type="PROSITE" id="PS50089"/>
    </source>
</evidence>